<gene>
    <name evidence="1" type="ORF">ALP29_201101</name>
</gene>
<organism evidence="1 2">
    <name type="scientific">Pseudomonas syringae pv. avii</name>
    <dbReference type="NCBI Taxonomy" id="663959"/>
    <lineage>
        <taxon>Bacteria</taxon>
        <taxon>Pseudomonadati</taxon>
        <taxon>Pseudomonadota</taxon>
        <taxon>Gammaproteobacteria</taxon>
        <taxon>Pseudomonadales</taxon>
        <taxon>Pseudomonadaceae</taxon>
        <taxon>Pseudomonas</taxon>
        <taxon>Pseudomonas syringae</taxon>
    </lineage>
</organism>
<proteinExistence type="predicted"/>
<dbReference type="EMBL" id="RBUA01001625">
    <property type="protein sequence ID" value="RMU39434.1"/>
    <property type="molecule type" value="Genomic_DNA"/>
</dbReference>
<dbReference type="AlphaFoldDB" id="A0A3M5U1L0"/>
<protein>
    <submittedName>
        <fullName evidence="1">Uncharacterized protein</fullName>
    </submittedName>
</protein>
<evidence type="ECO:0000313" key="2">
    <source>
        <dbReference type="Proteomes" id="UP000280395"/>
    </source>
</evidence>
<evidence type="ECO:0000313" key="1">
    <source>
        <dbReference type="EMBL" id="RMU39434.1"/>
    </source>
</evidence>
<accession>A0A3M5U1L0</accession>
<sequence>MQDNITGDGVGTRAQFTHQFGIMRDLMIHEVLGETSAQRLRVDEVVIHRGAGLSCNNRSCACADRIVGSNLQRGHTLAVGRMRVRRMR</sequence>
<comment type="caution">
    <text evidence="1">The sequence shown here is derived from an EMBL/GenBank/DDBJ whole genome shotgun (WGS) entry which is preliminary data.</text>
</comment>
<reference evidence="1 2" key="1">
    <citation type="submission" date="2018-08" db="EMBL/GenBank/DDBJ databases">
        <title>Recombination of ecologically and evolutionarily significant loci maintains genetic cohesion in the Pseudomonas syringae species complex.</title>
        <authorList>
            <person name="Dillon M."/>
            <person name="Thakur S."/>
            <person name="Almeida R.N.D."/>
            <person name="Weir B.S."/>
            <person name="Guttman D.S."/>
        </authorList>
    </citation>
    <scope>NUCLEOTIDE SEQUENCE [LARGE SCALE GENOMIC DNA]</scope>
    <source>
        <strain evidence="1 2">ICMP 14479</strain>
    </source>
</reference>
<dbReference type="Proteomes" id="UP000280395">
    <property type="component" value="Unassembled WGS sequence"/>
</dbReference>
<name>A0A3M5U1L0_PSESX</name>